<keyword evidence="1" id="KW-0472">Membrane</keyword>
<organism evidence="2">
    <name type="scientific">Fagus sylvatica</name>
    <name type="common">Beechnut</name>
    <dbReference type="NCBI Taxonomy" id="28930"/>
    <lineage>
        <taxon>Eukaryota</taxon>
        <taxon>Viridiplantae</taxon>
        <taxon>Streptophyta</taxon>
        <taxon>Embryophyta</taxon>
        <taxon>Tracheophyta</taxon>
        <taxon>Spermatophyta</taxon>
        <taxon>Magnoliopsida</taxon>
        <taxon>eudicotyledons</taxon>
        <taxon>Gunneridae</taxon>
        <taxon>Pentapetalae</taxon>
        <taxon>rosids</taxon>
        <taxon>fabids</taxon>
        <taxon>Fagales</taxon>
        <taxon>Fagaceae</taxon>
        <taxon>Fagus</taxon>
    </lineage>
</organism>
<protein>
    <submittedName>
        <fullName evidence="2">Uncharacterized protein</fullName>
    </submittedName>
</protein>
<name>A0A2N9I568_FAGSY</name>
<feature type="transmembrane region" description="Helical" evidence="1">
    <location>
        <begin position="40"/>
        <end position="65"/>
    </location>
</feature>
<dbReference type="GO" id="GO:0022857">
    <property type="term" value="F:transmembrane transporter activity"/>
    <property type="evidence" value="ECO:0007669"/>
    <property type="project" value="InterPro"/>
</dbReference>
<keyword evidence="1" id="KW-0812">Transmembrane</keyword>
<feature type="transmembrane region" description="Helical" evidence="1">
    <location>
        <begin position="102"/>
        <end position="120"/>
    </location>
</feature>
<evidence type="ECO:0000256" key="1">
    <source>
        <dbReference type="SAM" id="Phobius"/>
    </source>
</evidence>
<feature type="transmembrane region" description="Helical" evidence="1">
    <location>
        <begin position="77"/>
        <end position="96"/>
    </location>
</feature>
<reference evidence="2" key="1">
    <citation type="submission" date="2018-02" db="EMBL/GenBank/DDBJ databases">
        <authorList>
            <person name="Cohen D.B."/>
            <person name="Kent A.D."/>
        </authorList>
    </citation>
    <scope>NUCLEOTIDE SEQUENCE</scope>
</reference>
<dbReference type="EMBL" id="OIVN01005166">
    <property type="protein sequence ID" value="SPD21187.1"/>
    <property type="molecule type" value="Genomic_DNA"/>
</dbReference>
<dbReference type="InterPro" id="IPR036259">
    <property type="entry name" value="MFS_trans_sf"/>
</dbReference>
<dbReference type="PANTHER" id="PTHR11654">
    <property type="entry name" value="OLIGOPEPTIDE TRANSPORTER-RELATED"/>
    <property type="match status" value="1"/>
</dbReference>
<dbReference type="InterPro" id="IPR018456">
    <property type="entry name" value="PTR2_symporter_CS"/>
</dbReference>
<dbReference type="GO" id="GO:0006857">
    <property type="term" value="P:oligopeptide transport"/>
    <property type="evidence" value="ECO:0007669"/>
    <property type="project" value="InterPro"/>
</dbReference>
<evidence type="ECO:0000313" key="2">
    <source>
        <dbReference type="EMBL" id="SPD21187.1"/>
    </source>
</evidence>
<proteinExistence type="predicted"/>
<dbReference type="GO" id="GO:0016020">
    <property type="term" value="C:membrane"/>
    <property type="evidence" value="ECO:0007669"/>
    <property type="project" value="InterPro"/>
</dbReference>
<accession>A0A2N9I568</accession>
<gene>
    <name evidence="2" type="ORF">FSB_LOCUS49069</name>
</gene>
<dbReference type="Gene3D" id="1.20.1250.20">
    <property type="entry name" value="MFS general substrate transporter like domains"/>
    <property type="match status" value="1"/>
</dbReference>
<keyword evidence="1" id="KW-1133">Transmembrane helix</keyword>
<dbReference type="PROSITE" id="PS01022">
    <property type="entry name" value="PTR2_1"/>
    <property type="match status" value="1"/>
</dbReference>
<dbReference type="AlphaFoldDB" id="A0A2N9I568"/>
<sequence length="195" mass="21228">MEGMELQKIEGRLSGLTTSNEEGGEAPKKSKQGGWITFPFITGTMMGLSLVAGGWASNLIVYLITEYNVKSITATKISNIVLGCYSLFPVVGAIIADSFLGSFPVVAIFSFVSLLGYPRVGLGNPLSNPTESGLKICNPITMWWDRRVKANVGCSRLDKIGCRWWRCGGDDGDLAKISLDEISPDLMESLRIIYH</sequence>